<name>A0A561BTJ8_9ACTN</name>
<keyword evidence="2" id="KW-1133">Transmembrane helix</keyword>
<evidence type="ECO:0000256" key="2">
    <source>
        <dbReference type="SAM" id="Phobius"/>
    </source>
</evidence>
<keyword evidence="4" id="KW-1185">Reference proteome</keyword>
<evidence type="ECO:0000256" key="1">
    <source>
        <dbReference type="SAM" id="MobiDB-lite"/>
    </source>
</evidence>
<feature type="transmembrane region" description="Helical" evidence="2">
    <location>
        <begin position="107"/>
        <end position="131"/>
    </location>
</feature>
<comment type="caution">
    <text evidence="3">The sequence shown here is derived from an EMBL/GenBank/DDBJ whole genome shotgun (WGS) entry which is preliminary data.</text>
</comment>
<proteinExistence type="predicted"/>
<feature type="transmembrane region" description="Helical" evidence="2">
    <location>
        <begin position="51"/>
        <end position="74"/>
    </location>
</feature>
<organism evidence="3 4">
    <name type="scientific">Kribbella amoyensis</name>
    <dbReference type="NCBI Taxonomy" id="996641"/>
    <lineage>
        <taxon>Bacteria</taxon>
        <taxon>Bacillati</taxon>
        <taxon>Actinomycetota</taxon>
        <taxon>Actinomycetes</taxon>
        <taxon>Propionibacteriales</taxon>
        <taxon>Kribbellaceae</taxon>
        <taxon>Kribbella</taxon>
    </lineage>
</organism>
<dbReference type="EMBL" id="VIVK01000001">
    <property type="protein sequence ID" value="TWD82168.1"/>
    <property type="molecule type" value="Genomic_DNA"/>
</dbReference>
<dbReference type="AlphaFoldDB" id="A0A561BTJ8"/>
<dbReference type="Proteomes" id="UP000318380">
    <property type="component" value="Unassembled WGS sequence"/>
</dbReference>
<gene>
    <name evidence="3" type="ORF">FB561_3296</name>
</gene>
<feature type="region of interest" description="Disordered" evidence="1">
    <location>
        <begin position="1"/>
        <end position="40"/>
    </location>
</feature>
<dbReference type="SUPFAM" id="SSF47781">
    <property type="entry name" value="RuvA domain 2-like"/>
    <property type="match status" value="1"/>
</dbReference>
<dbReference type="Pfam" id="PF12836">
    <property type="entry name" value="HHH_3"/>
    <property type="match status" value="1"/>
</dbReference>
<accession>A0A561BTJ8</accession>
<protein>
    <submittedName>
        <fullName evidence="3">Helix-hairpin-helix protein</fullName>
    </submittedName>
</protein>
<keyword evidence="2" id="KW-0812">Transmembrane</keyword>
<evidence type="ECO:0000313" key="3">
    <source>
        <dbReference type="EMBL" id="TWD82168.1"/>
    </source>
</evidence>
<sequence>MQPSPPPQSWTAQNWTPPAGSAPLPPTSAGSQAAPDPSGWGPRLRRWGTKALVYAVPLVTFGLGAAPLFGVLAAQRRSRELGVTAVVYGAGTVTSFALLIGAPEDSWMSTAGVLLLFGFVFTSAAHAALIVPAPAARLRSWSPSRSARPAVPALPVEVRREQARRLAERYPAVARELCIGRPDQPRALGDGGLLDLNEVSTEHLRTVVGIGPAQADAIVTARRTWGRYGSVADLVHRGLMPLPLPPEVEQRLVVIRPGDTPPALTR</sequence>
<dbReference type="Gene3D" id="1.10.150.280">
    <property type="entry name" value="AF1531-like domain"/>
    <property type="match status" value="1"/>
</dbReference>
<reference evidence="3 4" key="1">
    <citation type="submission" date="2019-06" db="EMBL/GenBank/DDBJ databases">
        <title>Sequencing the genomes of 1000 actinobacteria strains.</title>
        <authorList>
            <person name="Klenk H.-P."/>
        </authorList>
    </citation>
    <scope>NUCLEOTIDE SEQUENCE [LARGE SCALE GENOMIC DNA]</scope>
    <source>
        <strain evidence="3 4">DSM 24683</strain>
    </source>
</reference>
<keyword evidence="2" id="KW-0472">Membrane</keyword>
<evidence type="ECO:0000313" key="4">
    <source>
        <dbReference type="Proteomes" id="UP000318380"/>
    </source>
</evidence>
<dbReference type="InterPro" id="IPR010994">
    <property type="entry name" value="RuvA_2-like"/>
</dbReference>
<feature type="transmembrane region" description="Helical" evidence="2">
    <location>
        <begin position="81"/>
        <end position="101"/>
    </location>
</feature>